<protein>
    <submittedName>
        <fullName evidence="1">Uncharacterized protein</fullName>
    </submittedName>
</protein>
<keyword evidence="2" id="KW-1185">Reference proteome</keyword>
<dbReference type="VEuPathDB" id="FungiDB:FUN_016163"/>
<organism evidence="1 2">
    <name type="scientific">Rhizophagus irregularis</name>
    <dbReference type="NCBI Taxonomy" id="588596"/>
    <lineage>
        <taxon>Eukaryota</taxon>
        <taxon>Fungi</taxon>
        <taxon>Fungi incertae sedis</taxon>
        <taxon>Mucoromycota</taxon>
        <taxon>Glomeromycotina</taxon>
        <taxon>Glomeromycetes</taxon>
        <taxon>Glomerales</taxon>
        <taxon>Glomeraceae</taxon>
        <taxon>Rhizophagus</taxon>
    </lineage>
</organism>
<reference evidence="1 2" key="1">
    <citation type="submission" date="2015-10" db="EMBL/GenBank/DDBJ databases">
        <title>Genome analyses suggest a sexual origin of heterokaryosis in a supposedly ancient asexual fungus.</title>
        <authorList>
            <person name="Ropars J."/>
            <person name="Sedzielewska K."/>
            <person name="Noel J."/>
            <person name="Charron P."/>
            <person name="Farinelli L."/>
            <person name="Marton T."/>
            <person name="Kruger M."/>
            <person name="Pelin A."/>
            <person name="Brachmann A."/>
            <person name="Corradi N."/>
        </authorList>
    </citation>
    <scope>NUCLEOTIDE SEQUENCE [LARGE SCALE GENOMIC DNA]</scope>
    <source>
        <strain evidence="1 2">A4</strain>
    </source>
</reference>
<sequence length="166" mass="19662">MTGEERFINGKSIASYLRKYYRRFDSLKEHFIQDFYDIDYDIDSTKFDLAEYERLRLGSRTIIPPGELSSTMLMNKCPNRRIPILYAVLFAIKLGSEHLKKILNDIECENSSKSTVNKEPIKSSQSHNKEISREWEEKKLALEKELEEQLNYKRKKSMSLKKNQEN</sequence>
<comment type="caution">
    <text evidence="1">The sequence shown here is derived from an EMBL/GenBank/DDBJ whole genome shotgun (WGS) entry which is preliminary data.</text>
</comment>
<gene>
    <name evidence="1" type="ORF">RhiirA4_469108</name>
</gene>
<dbReference type="Proteomes" id="UP000234323">
    <property type="component" value="Unassembled WGS sequence"/>
</dbReference>
<evidence type="ECO:0000313" key="1">
    <source>
        <dbReference type="EMBL" id="PKY51837.1"/>
    </source>
</evidence>
<name>A0A2I1GYX7_9GLOM</name>
<proteinExistence type="predicted"/>
<accession>A0A2I1GYX7</accession>
<dbReference type="EMBL" id="LLXI01001093">
    <property type="protein sequence ID" value="PKY51837.1"/>
    <property type="molecule type" value="Genomic_DNA"/>
</dbReference>
<dbReference type="OrthoDB" id="2345466at2759"/>
<evidence type="ECO:0000313" key="2">
    <source>
        <dbReference type="Proteomes" id="UP000234323"/>
    </source>
</evidence>
<dbReference type="AlphaFoldDB" id="A0A2I1GYX7"/>